<reference evidence="9" key="2">
    <citation type="submission" date="2024-10" db="UniProtKB">
        <authorList>
            <consortium name="EnsemblProtists"/>
        </authorList>
    </citation>
    <scope>IDENTIFICATION</scope>
</reference>
<comment type="similarity">
    <text evidence="1">Belongs to the SOS response-associated peptidase family.</text>
</comment>
<evidence type="ECO:0000256" key="1">
    <source>
        <dbReference type="ARBA" id="ARBA00008136"/>
    </source>
</evidence>
<evidence type="ECO:0000256" key="6">
    <source>
        <dbReference type="ARBA" id="ARBA00023125"/>
    </source>
</evidence>
<dbReference type="Proteomes" id="UP000013827">
    <property type="component" value="Unassembled WGS sequence"/>
</dbReference>
<keyword evidence="7" id="KW-0456">Lyase</keyword>
<dbReference type="Pfam" id="PF02586">
    <property type="entry name" value="SRAP"/>
    <property type="match status" value="1"/>
</dbReference>
<dbReference type="GO" id="GO:0106300">
    <property type="term" value="P:protein-DNA covalent cross-linking repair"/>
    <property type="evidence" value="ECO:0007669"/>
    <property type="project" value="InterPro"/>
</dbReference>
<evidence type="ECO:0000256" key="7">
    <source>
        <dbReference type="ARBA" id="ARBA00023239"/>
    </source>
</evidence>
<dbReference type="GO" id="GO:0016829">
    <property type="term" value="F:lyase activity"/>
    <property type="evidence" value="ECO:0007669"/>
    <property type="project" value="UniProtKB-KW"/>
</dbReference>
<keyword evidence="2" id="KW-0645">Protease</keyword>
<dbReference type="GeneID" id="17278171"/>
<dbReference type="eggNOG" id="KOG2618">
    <property type="taxonomic scope" value="Eukaryota"/>
</dbReference>
<evidence type="ECO:0000256" key="5">
    <source>
        <dbReference type="ARBA" id="ARBA00023124"/>
    </source>
</evidence>
<evidence type="ECO:0000256" key="8">
    <source>
        <dbReference type="SAM" id="MobiDB-lite"/>
    </source>
</evidence>
<dbReference type="GO" id="GO:0003697">
    <property type="term" value="F:single-stranded DNA binding"/>
    <property type="evidence" value="ECO:0007669"/>
    <property type="project" value="InterPro"/>
</dbReference>
<dbReference type="InterPro" id="IPR036590">
    <property type="entry name" value="SRAP-like"/>
</dbReference>
<dbReference type="EnsemblProtists" id="EOD32898">
    <property type="protein sequence ID" value="EOD32898"/>
    <property type="gene ID" value="EMIHUDRAFT_441739"/>
</dbReference>
<dbReference type="SUPFAM" id="SSF143081">
    <property type="entry name" value="BB1717-like"/>
    <property type="match status" value="1"/>
</dbReference>
<dbReference type="STRING" id="2903.R1DBV6"/>
<dbReference type="RefSeq" id="XP_005783209.1">
    <property type="nucleotide sequence ID" value="XM_005783152.1"/>
</dbReference>
<evidence type="ECO:0000313" key="10">
    <source>
        <dbReference type="Proteomes" id="UP000013827"/>
    </source>
</evidence>
<dbReference type="InterPro" id="IPR003738">
    <property type="entry name" value="SRAP"/>
</dbReference>
<feature type="region of interest" description="Disordered" evidence="8">
    <location>
        <begin position="257"/>
        <end position="319"/>
    </location>
</feature>
<evidence type="ECO:0000313" key="9">
    <source>
        <dbReference type="EnsemblProtists" id="EOD32898"/>
    </source>
</evidence>
<evidence type="ECO:0000256" key="3">
    <source>
        <dbReference type="ARBA" id="ARBA00022763"/>
    </source>
</evidence>
<dbReference type="GeneID" id="17276053"/>
<evidence type="ECO:0000256" key="2">
    <source>
        <dbReference type="ARBA" id="ARBA00022670"/>
    </source>
</evidence>
<evidence type="ECO:0000256" key="4">
    <source>
        <dbReference type="ARBA" id="ARBA00022801"/>
    </source>
</evidence>
<keyword evidence="3" id="KW-0227">DNA damage</keyword>
<protein>
    <recommendedName>
        <fullName evidence="11">Embryonic stem cell-specific 5-hydroxymethylcytosine-binding protein</fullName>
    </recommendedName>
</protein>
<keyword evidence="5" id="KW-0190">Covalent protein-DNA linkage</keyword>
<dbReference type="HOGENOM" id="CLU_035990_6_2_1"/>
<evidence type="ECO:0008006" key="11">
    <source>
        <dbReference type="Google" id="ProtNLM"/>
    </source>
</evidence>
<dbReference type="KEGG" id="ehx:EMIHUDRAFT_441739"/>
<dbReference type="KEGG" id="ehx:EMIHUDRAFT_442349"/>
<dbReference type="RefSeq" id="XP_005785327.1">
    <property type="nucleotide sequence ID" value="XM_005785270.1"/>
</dbReference>
<dbReference type="EnsemblProtists" id="EOD30780">
    <property type="protein sequence ID" value="EOD30780"/>
    <property type="gene ID" value="EMIHUDRAFT_442349"/>
</dbReference>
<keyword evidence="6" id="KW-0238">DNA-binding</keyword>
<keyword evidence="4" id="KW-0378">Hydrolase</keyword>
<name>A0A0D3KAW3_EMIH1</name>
<keyword evidence="10" id="KW-1185">Reference proteome</keyword>
<reference evidence="10" key="1">
    <citation type="journal article" date="2013" name="Nature">
        <title>Pan genome of the phytoplankton Emiliania underpins its global distribution.</title>
        <authorList>
            <person name="Read B.A."/>
            <person name="Kegel J."/>
            <person name="Klute M.J."/>
            <person name="Kuo A."/>
            <person name="Lefebvre S.C."/>
            <person name="Maumus F."/>
            <person name="Mayer C."/>
            <person name="Miller J."/>
            <person name="Monier A."/>
            <person name="Salamov A."/>
            <person name="Young J."/>
            <person name="Aguilar M."/>
            <person name="Claverie J.M."/>
            <person name="Frickenhaus S."/>
            <person name="Gonzalez K."/>
            <person name="Herman E.K."/>
            <person name="Lin Y.C."/>
            <person name="Napier J."/>
            <person name="Ogata H."/>
            <person name="Sarno A.F."/>
            <person name="Shmutz J."/>
            <person name="Schroeder D."/>
            <person name="de Vargas C."/>
            <person name="Verret F."/>
            <person name="von Dassow P."/>
            <person name="Valentin K."/>
            <person name="Van de Peer Y."/>
            <person name="Wheeler G."/>
            <person name="Dacks J.B."/>
            <person name="Delwiche C.F."/>
            <person name="Dyhrman S.T."/>
            <person name="Glockner G."/>
            <person name="John U."/>
            <person name="Richards T."/>
            <person name="Worden A.Z."/>
            <person name="Zhang X."/>
            <person name="Grigoriev I.V."/>
            <person name="Allen A.E."/>
            <person name="Bidle K."/>
            <person name="Borodovsky M."/>
            <person name="Bowler C."/>
            <person name="Brownlee C."/>
            <person name="Cock J.M."/>
            <person name="Elias M."/>
            <person name="Gladyshev V.N."/>
            <person name="Groth M."/>
            <person name="Guda C."/>
            <person name="Hadaegh A."/>
            <person name="Iglesias-Rodriguez M.D."/>
            <person name="Jenkins J."/>
            <person name="Jones B.M."/>
            <person name="Lawson T."/>
            <person name="Leese F."/>
            <person name="Lindquist E."/>
            <person name="Lobanov A."/>
            <person name="Lomsadze A."/>
            <person name="Malik S.B."/>
            <person name="Marsh M.E."/>
            <person name="Mackinder L."/>
            <person name="Mock T."/>
            <person name="Mueller-Roeber B."/>
            <person name="Pagarete A."/>
            <person name="Parker M."/>
            <person name="Probert I."/>
            <person name="Quesneville H."/>
            <person name="Raines C."/>
            <person name="Rensing S.A."/>
            <person name="Riano-Pachon D.M."/>
            <person name="Richier S."/>
            <person name="Rokitta S."/>
            <person name="Shiraiwa Y."/>
            <person name="Soanes D.M."/>
            <person name="van der Giezen M."/>
            <person name="Wahlund T.M."/>
            <person name="Williams B."/>
            <person name="Wilson W."/>
            <person name="Wolfe G."/>
            <person name="Wurch L.L."/>
        </authorList>
    </citation>
    <scope>NUCLEOTIDE SEQUENCE</scope>
</reference>
<accession>A0A0D3KAW3</accession>
<organism evidence="9 10">
    <name type="scientific">Emiliania huxleyi (strain CCMP1516)</name>
    <dbReference type="NCBI Taxonomy" id="280463"/>
    <lineage>
        <taxon>Eukaryota</taxon>
        <taxon>Haptista</taxon>
        <taxon>Haptophyta</taxon>
        <taxon>Prymnesiophyceae</taxon>
        <taxon>Isochrysidales</taxon>
        <taxon>Noelaerhabdaceae</taxon>
        <taxon>Emiliania</taxon>
    </lineage>
</organism>
<feature type="region of interest" description="Disordered" evidence="8">
    <location>
        <begin position="19"/>
        <end position="47"/>
    </location>
</feature>
<proteinExistence type="inferred from homology"/>
<dbReference type="OMA" id="DHPLVCY"/>
<dbReference type="GO" id="GO:0008233">
    <property type="term" value="F:peptidase activity"/>
    <property type="evidence" value="ECO:0007669"/>
    <property type="project" value="UniProtKB-KW"/>
</dbReference>
<dbReference type="PaxDb" id="2903-EOD30780"/>
<dbReference type="PANTHER" id="PTHR13604:SF0">
    <property type="entry name" value="ABASIC SITE PROCESSING PROTEIN HMCES"/>
    <property type="match status" value="1"/>
</dbReference>
<dbReference type="AlphaFoldDB" id="A0A0D3KAW3"/>
<dbReference type="Gene3D" id="3.90.1680.10">
    <property type="entry name" value="SOS response associated peptidase-like"/>
    <property type="match status" value="1"/>
</dbReference>
<sequence length="319" mass="34098">MCGRTRQSLSADALARHAPTLGGRTTHWKPSAAAAHSPRQNASPGSSLAVVVQAGEAGPAQHLSVMRWGLVPSTSPLGSKPDFWRMFNARCETVDSLASFRRLLGRRRCAVPLSGWYEWTDDEFKEVKTKQPYYVGREGEAEAPLWAAGLWDSWEGTEGAVESFTIMTRDAAPDLAWLHDRQPVLLDAEGLAAWVGEAAEADALAEMRRCARLGAGGLRCHPVSKKMSKASYQEEDACARVTLASRQQRSVAAFFGAKAAPSPAAKEEAPGGKELAAAAAAAAGKQPAATGHKRASPARETKRPAPGSIQSFFKRPKPG</sequence>
<dbReference type="PANTHER" id="PTHR13604">
    <property type="entry name" value="DC12-RELATED"/>
    <property type="match status" value="1"/>
</dbReference>
<feature type="compositionally biased region" description="Low complexity" evidence="8">
    <location>
        <begin position="272"/>
        <end position="289"/>
    </location>
</feature>
<dbReference type="GO" id="GO:0006508">
    <property type="term" value="P:proteolysis"/>
    <property type="evidence" value="ECO:0007669"/>
    <property type="project" value="UniProtKB-KW"/>
</dbReference>